<evidence type="ECO:0000313" key="3">
    <source>
        <dbReference type="Proteomes" id="UP000503405"/>
    </source>
</evidence>
<sequence length="31" mass="3497">MSMTVAVLLGALWAFSCIGIGYFIAWFEDRK</sequence>
<organism evidence="2 3">
    <name type="scientific">Bacillus phage Izhevsk</name>
    <dbReference type="NCBI Taxonomy" id="2724322"/>
    <lineage>
        <taxon>Viruses</taxon>
        <taxon>Duplodnaviria</taxon>
        <taxon>Heunggongvirae</taxon>
        <taxon>Uroviricota</taxon>
        <taxon>Caudoviricetes</taxon>
        <taxon>Joanripponvirinae</taxon>
        <taxon>Tsamsavirus</taxon>
        <taxon>Tsamsavirus izhevsk</taxon>
    </lineage>
</organism>
<keyword evidence="3" id="KW-1185">Reference proteome</keyword>
<reference evidence="2 3" key="1">
    <citation type="submission" date="2020-03" db="EMBL/GenBank/DDBJ databases">
        <authorList>
            <person name="Skorynina A."/>
            <person name="Kazantseva O."/>
            <person name="Baycher S."/>
            <person name="Piligrimova E."/>
            <person name="Kuliabin V."/>
            <person name="Shadrin A."/>
        </authorList>
    </citation>
    <scope>NUCLEOTIDE SEQUENCE [LARGE SCALE GENOMIC DNA]</scope>
</reference>
<evidence type="ECO:0000256" key="1">
    <source>
        <dbReference type="SAM" id="Phobius"/>
    </source>
</evidence>
<keyword evidence="2" id="KW-0449">Lipoprotein</keyword>
<gene>
    <name evidence="2" type="ORF">Izhevsk_35</name>
</gene>
<protein>
    <submittedName>
        <fullName evidence="2">Putative signal peptide-containing lipoprotein</fullName>
    </submittedName>
</protein>
<keyword evidence="1" id="KW-0812">Transmembrane</keyword>
<name>A0A6H0X670_9CAUD</name>
<accession>A0A6H0X670</accession>
<dbReference type="EMBL" id="MT254578">
    <property type="protein sequence ID" value="QIW89717.1"/>
    <property type="molecule type" value="Genomic_DNA"/>
</dbReference>
<proteinExistence type="predicted"/>
<evidence type="ECO:0000313" key="2">
    <source>
        <dbReference type="EMBL" id="QIW89717.1"/>
    </source>
</evidence>
<feature type="transmembrane region" description="Helical" evidence="1">
    <location>
        <begin position="6"/>
        <end position="27"/>
    </location>
</feature>
<keyword evidence="1" id="KW-0472">Membrane</keyword>
<keyword evidence="1" id="KW-1133">Transmembrane helix</keyword>
<dbReference type="Proteomes" id="UP000503405">
    <property type="component" value="Segment"/>
</dbReference>